<dbReference type="SMART" id="SM00866">
    <property type="entry name" value="UTRA"/>
    <property type="match status" value="1"/>
</dbReference>
<dbReference type="InterPro" id="IPR011663">
    <property type="entry name" value="UTRA"/>
</dbReference>
<dbReference type="EMBL" id="BAUU01000057">
    <property type="protein sequence ID" value="GAE32853.1"/>
    <property type="molecule type" value="Genomic_DNA"/>
</dbReference>
<dbReference type="PROSITE" id="PS50949">
    <property type="entry name" value="HTH_GNTR"/>
    <property type="match status" value="1"/>
</dbReference>
<dbReference type="RefSeq" id="WP_035347422.1">
    <property type="nucleotide sequence ID" value="NZ_BAUU01000057.1"/>
</dbReference>
<dbReference type="SMART" id="SM00345">
    <property type="entry name" value="HTH_GNTR"/>
    <property type="match status" value="1"/>
</dbReference>
<gene>
    <name evidence="5" type="ORF">JCM9152_4440</name>
</gene>
<evidence type="ECO:0000259" key="4">
    <source>
        <dbReference type="PROSITE" id="PS50949"/>
    </source>
</evidence>
<keyword evidence="2" id="KW-0238">DNA-binding</keyword>
<feature type="domain" description="HTH gntR-type" evidence="4">
    <location>
        <begin position="8"/>
        <end position="76"/>
    </location>
</feature>
<evidence type="ECO:0000313" key="6">
    <source>
        <dbReference type="Proteomes" id="UP000018895"/>
    </source>
</evidence>
<dbReference type="Proteomes" id="UP000018895">
    <property type="component" value="Unassembled WGS sequence"/>
</dbReference>
<dbReference type="SUPFAM" id="SSF64288">
    <property type="entry name" value="Chorismate lyase-like"/>
    <property type="match status" value="1"/>
</dbReference>
<dbReference type="GO" id="GO:0003677">
    <property type="term" value="F:DNA binding"/>
    <property type="evidence" value="ECO:0007669"/>
    <property type="project" value="UniProtKB-KW"/>
</dbReference>
<dbReference type="Gene3D" id="3.40.1410.10">
    <property type="entry name" value="Chorismate lyase-like"/>
    <property type="match status" value="1"/>
</dbReference>
<evidence type="ECO:0000256" key="2">
    <source>
        <dbReference type="ARBA" id="ARBA00023125"/>
    </source>
</evidence>
<dbReference type="InterPro" id="IPR036390">
    <property type="entry name" value="WH_DNA-bd_sf"/>
</dbReference>
<dbReference type="InterPro" id="IPR036388">
    <property type="entry name" value="WH-like_DNA-bd_sf"/>
</dbReference>
<protein>
    <submittedName>
        <fullName evidence="5">Transcriptional regulator</fullName>
    </submittedName>
</protein>
<dbReference type="GO" id="GO:0045892">
    <property type="term" value="P:negative regulation of DNA-templated transcription"/>
    <property type="evidence" value="ECO:0007669"/>
    <property type="project" value="TreeGrafter"/>
</dbReference>
<dbReference type="Gene3D" id="1.10.10.10">
    <property type="entry name" value="Winged helix-like DNA-binding domain superfamily/Winged helix DNA-binding domain"/>
    <property type="match status" value="1"/>
</dbReference>
<evidence type="ECO:0000256" key="3">
    <source>
        <dbReference type="ARBA" id="ARBA00023163"/>
    </source>
</evidence>
<dbReference type="InterPro" id="IPR028978">
    <property type="entry name" value="Chorismate_lyase_/UTRA_dom_sf"/>
</dbReference>
<keyword evidence="3" id="KW-0804">Transcription</keyword>
<proteinExistence type="predicted"/>
<dbReference type="SUPFAM" id="SSF46785">
    <property type="entry name" value="Winged helix' DNA-binding domain"/>
    <property type="match status" value="1"/>
</dbReference>
<dbReference type="InterPro" id="IPR050679">
    <property type="entry name" value="Bact_HTH_transcr_reg"/>
</dbReference>
<dbReference type="FunFam" id="1.10.10.10:FF:000079">
    <property type="entry name" value="GntR family transcriptional regulator"/>
    <property type="match status" value="1"/>
</dbReference>
<keyword evidence="6" id="KW-1185">Reference proteome</keyword>
<dbReference type="CDD" id="cd07377">
    <property type="entry name" value="WHTH_GntR"/>
    <property type="match status" value="1"/>
</dbReference>
<dbReference type="Pfam" id="PF00392">
    <property type="entry name" value="GntR"/>
    <property type="match status" value="1"/>
</dbReference>
<dbReference type="Pfam" id="PF07702">
    <property type="entry name" value="UTRA"/>
    <property type="match status" value="1"/>
</dbReference>
<reference evidence="5" key="1">
    <citation type="journal article" date="2014" name="Genome Announc.">
        <title>Draft Genome Sequences of Three Alkaliphilic Bacillus Strains, Bacillus wakoensis JCM 9140T, Bacillus akibai JCM 9157T, and Bacillus hemicellulosilyticus JCM 9152T.</title>
        <authorList>
            <person name="Yuki M."/>
            <person name="Oshima K."/>
            <person name="Suda W."/>
            <person name="Oshida Y."/>
            <person name="Kitamura K."/>
            <person name="Iida T."/>
            <person name="Hattori M."/>
            <person name="Ohkuma M."/>
        </authorList>
    </citation>
    <scope>NUCLEOTIDE SEQUENCE [LARGE SCALE GENOMIC DNA]</scope>
    <source>
        <strain evidence="5">JCM 9152</strain>
    </source>
</reference>
<dbReference type="AlphaFoldDB" id="W4QMI2"/>
<evidence type="ECO:0000313" key="5">
    <source>
        <dbReference type="EMBL" id="GAE32853.1"/>
    </source>
</evidence>
<dbReference type="PRINTS" id="PR00035">
    <property type="entry name" value="HTHGNTR"/>
</dbReference>
<organism evidence="5 6">
    <name type="scientific">Halalkalibacter hemicellulosilyticusJCM 9152</name>
    <dbReference type="NCBI Taxonomy" id="1236971"/>
    <lineage>
        <taxon>Bacteria</taxon>
        <taxon>Bacillati</taxon>
        <taxon>Bacillota</taxon>
        <taxon>Bacilli</taxon>
        <taxon>Bacillales</taxon>
        <taxon>Bacillaceae</taxon>
        <taxon>Halalkalibacter</taxon>
    </lineage>
</organism>
<dbReference type="OrthoDB" id="9815017at2"/>
<evidence type="ECO:0000256" key="1">
    <source>
        <dbReference type="ARBA" id="ARBA00023015"/>
    </source>
</evidence>
<sequence>MINKNSPIPFYHQLEELIRHKIDTNELKEGDVIPSERALSEDYDVSRMTIRQALTNLVNEGLLTREKGKGTFVAKRKLEQPLMKLTSFSEDMKNRGLIPESRIIEFTEGVLSVSECKELQVPQKSVGYRINRLRLADNAPMAYEILVLPKVIFPQLSQESIHSSFYSYAEELGYQIDGATQTLEPSLAYEQESELLQIKKGSPVLLMKRVSRLADGRPFEYVKSIYRGDRYKFITELKR</sequence>
<dbReference type="STRING" id="1236971.JCM9152_4440"/>
<comment type="caution">
    <text evidence="5">The sequence shown here is derived from an EMBL/GenBank/DDBJ whole genome shotgun (WGS) entry which is preliminary data.</text>
</comment>
<name>W4QMI2_9BACI</name>
<dbReference type="PANTHER" id="PTHR44846:SF1">
    <property type="entry name" value="MANNOSYL-D-GLYCERATE TRANSPORT_METABOLISM SYSTEM REPRESSOR MNGR-RELATED"/>
    <property type="match status" value="1"/>
</dbReference>
<dbReference type="GO" id="GO:0003700">
    <property type="term" value="F:DNA-binding transcription factor activity"/>
    <property type="evidence" value="ECO:0007669"/>
    <property type="project" value="InterPro"/>
</dbReference>
<keyword evidence="1" id="KW-0805">Transcription regulation</keyword>
<dbReference type="InterPro" id="IPR000524">
    <property type="entry name" value="Tscrpt_reg_HTH_GntR"/>
</dbReference>
<accession>W4QMI2</accession>
<dbReference type="PANTHER" id="PTHR44846">
    <property type="entry name" value="MANNOSYL-D-GLYCERATE TRANSPORT/METABOLISM SYSTEM REPRESSOR MNGR-RELATED"/>
    <property type="match status" value="1"/>
</dbReference>